<dbReference type="EMBL" id="LS398110">
    <property type="protein sequence ID" value="SPP96895.1"/>
    <property type="molecule type" value="Genomic_DNA"/>
</dbReference>
<protein>
    <recommendedName>
        <fullName evidence="3">Gluconate 2-dehydrogenase subunit 3 family protein</fullName>
    </recommendedName>
</protein>
<organism evidence="1 2">
    <name type="scientific">Bradyrhizobium vignae</name>
    <dbReference type="NCBI Taxonomy" id="1549949"/>
    <lineage>
        <taxon>Bacteria</taxon>
        <taxon>Pseudomonadati</taxon>
        <taxon>Pseudomonadota</taxon>
        <taxon>Alphaproteobacteria</taxon>
        <taxon>Hyphomicrobiales</taxon>
        <taxon>Nitrobacteraceae</taxon>
        <taxon>Bradyrhizobium</taxon>
    </lineage>
</organism>
<reference evidence="1 2" key="1">
    <citation type="submission" date="2018-03" db="EMBL/GenBank/DDBJ databases">
        <authorList>
            <person name="Gully D."/>
        </authorList>
    </citation>
    <scope>NUCLEOTIDE SEQUENCE [LARGE SCALE GENOMIC DNA]</scope>
    <source>
        <strain evidence="1">ORS3257</strain>
    </source>
</reference>
<evidence type="ECO:0000313" key="2">
    <source>
        <dbReference type="Proteomes" id="UP000246085"/>
    </source>
</evidence>
<dbReference type="KEGG" id="bvz:BRAD3257_5970"/>
<accession>A0A2U3Q640</accession>
<sequence>MGESLCGDTLCPTLPRKRGRERTVFVAGMNQREHAMSDQQLTLTPRQRDDLRTIAAMIIPASDEYKVPGADDPAIQADILATLGRDTKLVVAALDHLARLAGMPLADLEPVARAGVAQKFRISGGIAAATLVRVVLQCYYRDDRVLRSLGLELRAPFPRGHVLPDGDWSLLDPVKARGGTLRRAP</sequence>
<gene>
    <name evidence="1" type="ORF">BRAD3257_5970</name>
</gene>
<evidence type="ECO:0000313" key="1">
    <source>
        <dbReference type="EMBL" id="SPP96895.1"/>
    </source>
</evidence>
<dbReference type="Proteomes" id="UP000246085">
    <property type="component" value="Chromosome BRAD3257"/>
</dbReference>
<dbReference type="AlphaFoldDB" id="A0A2U3Q640"/>
<proteinExistence type="predicted"/>
<name>A0A2U3Q640_9BRAD</name>
<evidence type="ECO:0008006" key="3">
    <source>
        <dbReference type="Google" id="ProtNLM"/>
    </source>
</evidence>